<dbReference type="PANTHER" id="PTHR35318:SF2">
    <property type="entry name" value="OS08G0138900 PROTEIN"/>
    <property type="match status" value="1"/>
</dbReference>
<dbReference type="EMBL" id="MVGT01001192">
    <property type="protein sequence ID" value="OVA13170.1"/>
    <property type="molecule type" value="Genomic_DNA"/>
</dbReference>
<evidence type="ECO:0000313" key="2">
    <source>
        <dbReference type="EMBL" id="OVA13170.1"/>
    </source>
</evidence>
<organism evidence="2 3">
    <name type="scientific">Macleaya cordata</name>
    <name type="common">Five-seeded plume-poppy</name>
    <name type="synonym">Bocconia cordata</name>
    <dbReference type="NCBI Taxonomy" id="56857"/>
    <lineage>
        <taxon>Eukaryota</taxon>
        <taxon>Viridiplantae</taxon>
        <taxon>Streptophyta</taxon>
        <taxon>Embryophyta</taxon>
        <taxon>Tracheophyta</taxon>
        <taxon>Spermatophyta</taxon>
        <taxon>Magnoliopsida</taxon>
        <taxon>Ranunculales</taxon>
        <taxon>Papaveraceae</taxon>
        <taxon>Papaveroideae</taxon>
        <taxon>Macleaya</taxon>
    </lineage>
</organism>
<dbReference type="Proteomes" id="UP000195402">
    <property type="component" value="Unassembled WGS sequence"/>
</dbReference>
<gene>
    <name evidence="2" type="ORF">BVC80_8917g34</name>
</gene>
<dbReference type="OrthoDB" id="1917265at2759"/>
<evidence type="ECO:0000313" key="3">
    <source>
        <dbReference type="Proteomes" id="UP000195402"/>
    </source>
</evidence>
<feature type="region of interest" description="Disordered" evidence="1">
    <location>
        <begin position="54"/>
        <end position="97"/>
    </location>
</feature>
<keyword evidence="3" id="KW-1185">Reference proteome</keyword>
<name>A0A200QRT6_MACCD</name>
<proteinExistence type="predicted"/>
<reference evidence="2 3" key="1">
    <citation type="journal article" date="2017" name="Mol. Plant">
        <title>The Genome of Medicinal Plant Macleaya cordata Provides New Insights into Benzylisoquinoline Alkaloids Metabolism.</title>
        <authorList>
            <person name="Liu X."/>
            <person name="Liu Y."/>
            <person name="Huang P."/>
            <person name="Ma Y."/>
            <person name="Qing Z."/>
            <person name="Tang Q."/>
            <person name="Cao H."/>
            <person name="Cheng P."/>
            <person name="Zheng Y."/>
            <person name="Yuan Z."/>
            <person name="Zhou Y."/>
            <person name="Liu J."/>
            <person name="Tang Z."/>
            <person name="Zhuo Y."/>
            <person name="Zhang Y."/>
            <person name="Yu L."/>
            <person name="Huang J."/>
            <person name="Yang P."/>
            <person name="Peng Q."/>
            <person name="Zhang J."/>
            <person name="Jiang W."/>
            <person name="Zhang Z."/>
            <person name="Lin K."/>
            <person name="Ro D.K."/>
            <person name="Chen X."/>
            <person name="Xiong X."/>
            <person name="Shang Y."/>
            <person name="Huang S."/>
            <person name="Zeng J."/>
        </authorList>
    </citation>
    <scope>NUCLEOTIDE SEQUENCE [LARGE SCALE GENOMIC DNA]</scope>
    <source>
        <strain evidence="3">cv. BLH2017</strain>
        <tissue evidence="2">Root</tissue>
    </source>
</reference>
<dbReference type="PANTHER" id="PTHR35318">
    <property type="entry name" value="BNAA10G08410D PROTEIN"/>
    <property type="match status" value="1"/>
</dbReference>
<dbReference type="AlphaFoldDB" id="A0A200QRT6"/>
<sequence>MKFIPELVISCCLSSGPSVGQVVPSTRQITEERRALMRLSSPSSIGHQVVVPTTAPQLTEEKKSLMRPSSAVDEEEPPPVSRKRGKLSESKSFSATQTQWKPSLSAISEDQVFTIDMPRGVKSDKKRAGKSISRSQIRIRDYGDGGLSTGRDIGLVKSGQKALIVIDHWVVNLSRGHASFPFRMKVMRVGDFSRDFDLEAKYIT</sequence>
<evidence type="ECO:0000256" key="1">
    <source>
        <dbReference type="SAM" id="MobiDB-lite"/>
    </source>
</evidence>
<dbReference type="InParanoid" id="A0A200QRT6"/>
<comment type="caution">
    <text evidence="2">The sequence shown here is derived from an EMBL/GenBank/DDBJ whole genome shotgun (WGS) entry which is preliminary data.</text>
</comment>
<accession>A0A200QRT6</accession>
<protein>
    <submittedName>
        <fullName evidence="2">Uncharacterized protein</fullName>
    </submittedName>
</protein>